<dbReference type="PANTHER" id="PTHR30483">
    <property type="entry name" value="LEUCINE-SPECIFIC-BINDING PROTEIN"/>
    <property type="match status" value="1"/>
</dbReference>
<keyword evidence="2" id="KW-0732">Signal</keyword>
<dbReference type="BioCyc" id="FCF748224-HMP:GTSS-2181-MONOMER"/>
<gene>
    <name evidence="4" type="ORF">HMPREF9436_01889</name>
</gene>
<evidence type="ECO:0000313" key="4">
    <source>
        <dbReference type="EMBL" id="EFQ06579.1"/>
    </source>
</evidence>
<name>E2ZJP0_9FIRM</name>
<evidence type="ECO:0000259" key="3">
    <source>
        <dbReference type="Pfam" id="PF13458"/>
    </source>
</evidence>
<evidence type="ECO:0000256" key="1">
    <source>
        <dbReference type="ARBA" id="ARBA00010062"/>
    </source>
</evidence>
<dbReference type="eggNOG" id="COG0683">
    <property type="taxonomic scope" value="Bacteria"/>
</dbReference>
<dbReference type="AlphaFoldDB" id="E2ZJP0"/>
<protein>
    <submittedName>
        <fullName evidence="4">Tat pathway signal sequence domain protein</fullName>
    </submittedName>
</protein>
<dbReference type="Gene3D" id="3.40.50.2300">
    <property type="match status" value="2"/>
</dbReference>
<dbReference type="InterPro" id="IPR006311">
    <property type="entry name" value="TAT_signal"/>
</dbReference>
<dbReference type="NCBIfam" id="TIGR01409">
    <property type="entry name" value="TAT_signal_seq"/>
    <property type="match status" value="1"/>
</dbReference>
<dbReference type="InterPro" id="IPR028082">
    <property type="entry name" value="Peripla_BP_I"/>
</dbReference>
<dbReference type="Pfam" id="PF13458">
    <property type="entry name" value="Peripla_BP_6"/>
    <property type="match status" value="1"/>
</dbReference>
<dbReference type="InterPro" id="IPR028081">
    <property type="entry name" value="Leu-bd"/>
</dbReference>
<dbReference type="CDD" id="cd06347">
    <property type="entry name" value="PBP1_ABC_LivK_ligand_binding-like"/>
    <property type="match status" value="1"/>
</dbReference>
<dbReference type="EMBL" id="AECU01000158">
    <property type="protein sequence ID" value="EFQ06579.1"/>
    <property type="molecule type" value="Genomic_DNA"/>
</dbReference>
<proteinExistence type="inferred from homology"/>
<dbReference type="InterPro" id="IPR019546">
    <property type="entry name" value="TAT_signal_bac_arc"/>
</dbReference>
<organism evidence="4 5">
    <name type="scientific">Faecalibacterium cf. prausnitzii KLE1255</name>
    <dbReference type="NCBI Taxonomy" id="748224"/>
    <lineage>
        <taxon>Bacteria</taxon>
        <taxon>Bacillati</taxon>
        <taxon>Bacillota</taxon>
        <taxon>Clostridia</taxon>
        <taxon>Eubacteriales</taxon>
        <taxon>Oscillospiraceae</taxon>
        <taxon>Faecalibacterium</taxon>
    </lineage>
</organism>
<evidence type="ECO:0000256" key="2">
    <source>
        <dbReference type="ARBA" id="ARBA00022729"/>
    </source>
</evidence>
<dbReference type="PROSITE" id="PS51318">
    <property type="entry name" value="TAT"/>
    <property type="match status" value="1"/>
</dbReference>
<dbReference type="PANTHER" id="PTHR30483:SF6">
    <property type="entry name" value="PERIPLASMIC BINDING PROTEIN OF ABC TRANSPORTER FOR NATURAL AMINO ACIDS"/>
    <property type="match status" value="1"/>
</dbReference>
<reference evidence="4 5" key="1">
    <citation type="submission" date="2010-08" db="EMBL/GenBank/DDBJ databases">
        <authorList>
            <person name="Weinstock G."/>
            <person name="Sodergren E."/>
            <person name="Clifton S."/>
            <person name="Fulton L."/>
            <person name="Fulton B."/>
            <person name="Courtney L."/>
            <person name="Fronick C."/>
            <person name="Harrison M."/>
            <person name="Strong C."/>
            <person name="Farmer C."/>
            <person name="Delahaunty K."/>
            <person name="Markovic C."/>
            <person name="Hall O."/>
            <person name="Minx P."/>
            <person name="Tomlinson C."/>
            <person name="Mitreva M."/>
            <person name="Hou S."/>
            <person name="Chen J."/>
            <person name="Wollam A."/>
            <person name="Pepin K.H."/>
            <person name="Johnson M."/>
            <person name="Bhonagiri V."/>
            <person name="Zhang X."/>
            <person name="Suruliraj S."/>
            <person name="Warren W."/>
            <person name="Chinwalla A."/>
            <person name="Mardis E.R."/>
            <person name="Wilson R.K."/>
        </authorList>
    </citation>
    <scope>NUCLEOTIDE SEQUENCE [LARGE SCALE GENOMIC DNA]</scope>
    <source>
        <strain evidence="4 5">KLE1255</strain>
    </source>
</reference>
<comment type="caution">
    <text evidence="4">The sequence shown here is derived from an EMBL/GenBank/DDBJ whole genome shotgun (WGS) entry which is preliminary data.</text>
</comment>
<sequence>MFYLGKCQEIIEEAILMKAFISRRDFLKAAGITAAAAALAGCSSSGGSASGSSAGGKTIKIGVFEPASGDNGAGGKQEVLGVEYANSLAPTVEIGGETYNVELVEVDNQSSTDKAVTAAQELVSKKVSIVLGSYGSGVSIAAAPTFQSASIPAIGCSCTNPAVTEANPYYFRVCFLDPFQGSVMANFAKDEFSAANAYVLSMLGEDYGSGLATYFVNAFEDLGGTVTSEQFPEGTSDFSAYIQNAINAGADVIFAPCATTYAAQIITQAASAGFDKPITAGDTWESSVILDAQKGTSVQVYCSTFFDENDDSGAAKEFVTGFKEWLNADSQKLTNNGGNDIVAAVSALGYDGYMVALEAIKAAGSTDGTAIRDALYGVNYDGVTGNITFDQTTGDANKDMAYIKKAADGAFEFVKTQSVEG</sequence>
<feature type="domain" description="Leucine-binding protein" evidence="3">
    <location>
        <begin position="58"/>
        <end position="403"/>
    </location>
</feature>
<evidence type="ECO:0000313" key="5">
    <source>
        <dbReference type="Proteomes" id="UP000006028"/>
    </source>
</evidence>
<dbReference type="Proteomes" id="UP000006028">
    <property type="component" value="Unassembled WGS sequence"/>
</dbReference>
<dbReference type="SUPFAM" id="SSF53822">
    <property type="entry name" value="Periplasmic binding protein-like I"/>
    <property type="match status" value="1"/>
</dbReference>
<dbReference type="HOGENOM" id="CLU_027128_6_1_9"/>
<accession>E2ZJP0</accession>
<dbReference type="InterPro" id="IPR051010">
    <property type="entry name" value="BCAA_transport"/>
</dbReference>
<comment type="similarity">
    <text evidence="1">Belongs to the leucine-binding protein family.</text>
</comment>
<dbReference type="Pfam" id="PF10518">
    <property type="entry name" value="TAT_signal"/>
    <property type="match status" value="1"/>
</dbReference>
<dbReference type="STRING" id="748224.HMPREF9436_01889"/>